<accession>A0A7S2UHW5</accession>
<dbReference type="EMBL" id="HBHQ01018079">
    <property type="protein sequence ID" value="CAD9820275.1"/>
    <property type="molecule type" value="Transcribed_RNA"/>
</dbReference>
<protein>
    <submittedName>
        <fullName evidence="1">Uncharacterized protein</fullName>
    </submittedName>
</protein>
<sequence length="130" mass="13723">MINTGMIALDKNKNKTTMISGGAPNARAKLSRLPLLLAVLVTLLLLPGAHGQNMKKRTLKGKSSNVVCDGLEEKITELEEVIVGLTEALELNSCDGFTGTGRTYFVRPLNGGDLCCRGPGTNCVTAPVPV</sequence>
<dbReference type="AlphaFoldDB" id="A0A7S2UHW5"/>
<organism evidence="1">
    <name type="scientific">Attheya septentrionalis</name>
    <dbReference type="NCBI Taxonomy" id="420275"/>
    <lineage>
        <taxon>Eukaryota</taxon>
        <taxon>Sar</taxon>
        <taxon>Stramenopiles</taxon>
        <taxon>Ochrophyta</taxon>
        <taxon>Bacillariophyta</taxon>
        <taxon>Coscinodiscophyceae</taxon>
        <taxon>Chaetocerotophycidae</taxon>
        <taxon>Chaetocerotales</taxon>
        <taxon>Attheyaceae</taxon>
        <taxon>Attheya</taxon>
    </lineage>
</organism>
<gene>
    <name evidence="1" type="ORF">ASEP1449_LOCUS12108</name>
</gene>
<name>A0A7S2UHW5_9STRA</name>
<proteinExistence type="predicted"/>
<reference evidence="1" key="1">
    <citation type="submission" date="2021-01" db="EMBL/GenBank/DDBJ databases">
        <authorList>
            <person name="Corre E."/>
            <person name="Pelletier E."/>
            <person name="Niang G."/>
            <person name="Scheremetjew M."/>
            <person name="Finn R."/>
            <person name="Kale V."/>
            <person name="Holt S."/>
            <person name="Cochrane G."/>
            <person name="Meng A."/>
            <person name="Brown T."/>
            <person name="Cohen L."/>
        </authorList>
    </citation>
    <scope>NUCLEOTIDE SEQUENCE</scope>
    <source>
        <strain evidence="1">CCMP2084</strain>
    </source>
</reference>
<evidence type="ECO:0000313" key="1">
    <source>
        <dbReference type="EMBL" id="CAD9820275.1"/>
    </source>
</evidence>